<protein>
    <recommendedName>
        <fullName evidence="14">Mitochondrial import inner membrane translocase subunit</fullName>
    </recommendedName>
</protein>
<keyword evidence="11 14" id="KW-1015">Disulfide bond</keyword>
<dbReference type="AlphaFoldDB" id="A0AAV7JZP4"/>
<keyword evidence="7 14" id="KW-0653">Protein transport</keyword>
<evidence type="ECO:0000256" key="10">
    <source>
        <dbReference type="ARBA" id="ARBA00023136"/>
    </source>
</evidence>
<evidence type="ECO:0000313" key="16">
    <source>
        <dbReference type="EMBL" id="KAI6653839.1"/>
    </source>
</evidence>
<dbReference type="GO" id="GO:0046872">
    <property type="term" value="F:metal ion binding"/>
    <property type="evidence" value="ECO:0007669"/>
    <property type="project" value="UniProtKB-KW"/>
</dbReference>
<dbReference type="InterPro" id="IPR004217">
    <property type="entry name" value="Tim10-like"/>
</dbReference>
<keyword evidence="6" id="KW-0862">Zinc</keyword>
<dbReference type="EMBL" id="JAKMXF010000255">
    <property type="protein sequence ID" value="KAI6653839.1"/>
    <property type="molecule type" value="Genomic_DNA"/>
</dbReference>
<comment type="caution">
    <text evidence="16">The sequence shown here is derived from an EMBL/GenBank/DDBJ whole genome shotgun (WGS) entry which is preliminary data.</text>
</comment>
<comment type="function">
    <text evidence="14">Mitochondrial intermembrane chaperone that participates in the import and insertion of some multi-pass transmembrane proteins into the mitochondrial inner membrane. Also required for the transfer of beta-barrel precursors from the TOM complex to the sorting and assembly machinery (SAM complex) of the outer membrane. Acts as a chaperone-like protein that protects the hydrophobic precursors from aggregation and guide them through the mitochondrial intermembrane space.</text>
</comment>
<dbReference type="SUPFAM" id="SSF144122">
    <property type="entry name" value="Tim10-like"/>
    <property type="match status" value="1"/>
</dbReference>
<proteinExistence type="inferred from homology"/>
<keyword evidence="10" id="KW-0472">Membrane</keyword>
<evidence type="ECO:0000256" key="13">
    <source>
        <dbReference type="ARBA" id="ARBA00025311"/>
    </source>
</evidence>
<dbReference type="GO" id="GO:0045039">
    <property type="term" value="P:protein insertion into mitochondrial inner membrane"/>
    <property type="evidence" value="ECO:0007669"/>
    <property type="project" value="TreeGrafter"/>
</dbReference>
<gene>
    <name evidence="16" type="ORF">LOD99_3341</name>
</gene>
<name>A0AAV7JZP4_9METZ</name>
<evidence type="ECO:0000256" key="6">
    <source>
        <dbReference type="ARBA" id="ARBA00022833"/>
    </source>
</evidence>
<dbReference type="InterPro" id="IPR035427">
    <property type="entry name" value="Tim10-like_dom_sf"/>
</dbReference>
<evidence type="ECO:0000256" key="3">
    <source>
        <dbReference type="ARBA" id="ARBA00022448"/>
    </source>
</evidence>
<evidence type="ECO:0000256" key="14">
    <source>
        <dbReference type="RuleBase" id="RU367043"/>
    </source>
</evidence>
<organism evidence="16 17">
    <name type="scientific">Oopsacas minuta</name>
    <dbReference type="NCBI Taxonomy" id="111878"/>
    <lineage>
        <taxon>Eukaryota</taxon>
        <taxon>Metazoa</taxon>
        <taxon>Porifera</taxon>
        <taxon>Hexactinellida</taxon>
        <taxon>Hexasterophora</taxon>
        <taxon>Lyssacinosida</taxon>
        <taxon>Leucopsacidae</taxon>
        <taxon>Oopsacas</taxon>
    </lineage>
</organism>
<evidence type="ECO:0000313" key="17">
    <source>
        <dbReference type="Proteomes" id="UP001165289"/>
    </source>
</evidence>
<evidence type="ECO:0000256" key="1">
    <source>
        <dbReference type="ARBA" id="ARBA00004137"/>
    </source>
</evidence>
<keyword evidence="3 14" id="KW-0813">Transport</keyword>
<keyword evidence="9 14" id="KW-0496">Mitochondrion</keyword>
<dbReference type="Proteomes" id="UP001165289">
    <property type="component" value="Unassembled WGS sequence"/>
</dbReference>
<sequence length="81" mass="9311">MDPQQAQLFASVEVEMMTDLYDRLTNTCFKKCIPLRFHDSDLTKGETVCIDRCVAKYMEIHEEVGKKLVELQQQESAAKPS</sequence>
<keyword evidence="17" id="KW-1185">Reference proteome</keyword>
<evidence type="ECO:0000256" key="7">
    <source>
        <dbReference type="ARBA" id="ARBA00022927"/>
    </source>
</evidence>
<dbReference type="Pfam" id="PF02953">
    <property type="entry name" value="zf-Tim10_DDP"/>
    <property type="match status" value="1"/>
</dbReference>
<dbReference type="FunFam" id="1.10.287.810:FF:000002">
    <property type="entry name" value="Mitochondrial import inner membrane translocase subunit tim10"/>
    <property type="match status" value="1"/>
</dbReference>
<evidence type="ECO:0000256" key="2">
    <source>
        <dbReference type="ARBA" id="ARBA00006720"/>
    </source>
</evidence>
<evidence type="ECO:0000256" key="8">
    <source>
        <dbReference type="ARBA" id="ARBA00023010"/>
    </source>
</evidence>
<dbReference type="PANTHER" id="PTHR11038:SF16">
    <property type="entry name" value="MITOCHONDRIAL IMPORT INNER MEMBRANE TRANSLOCASE SUBUNIT TIM10"/>
    <property type="match status" value="1"/>
</dbReference>
<evidence type="ECO:0000256" key="5">
    <source>
        <dbReference type="ARBA" id="ARBA00022792"/>
    </source>
</evidence>
<dbReference type="PANTHER" id="PTHR11038">
    <property type="entry name" value="MITOCHONDRIAL IMPORT INNER MEMBRANE TRANSLOCASE SUBUNIT TIM10"/>
    <property type="match status" value="1"/>
</dbReference>
<keyword evidence="4" id="KW-0479">Metal-binding</keyword>
<feature type="domain" description="Tim10-like" evidence="15">
    <location>
        <begin position="10"/>
        <end position="69"/>
    </location>
</feature>
<evidence type="ECO:0000256" key="12">
    <source>
        <dbReference type="ARBA" id="ARBA00023186"/>
    </source>
</evidence>
<evidence type="ECO:0000259" key="15">
    <source>
        <dbReference type="Pfam" id="PF02953"/>
    </source>
</evidence>
<evidence type="ECO:0000256" key="4">
    <source>
        <dbReference type="ARBA" id="ARBA00022723"/>
    </source>
</evidence>
<accession>A0AAV7JZP4</accession>
<dbReference type="Gene3D" id="1.10.287.810">
    <property type="entry name" value="Mitochondrial import inner membrane translocase subunit tim13 like domains"/>
    <property type="match status" value="1"/>
</dbReference>
<keyword evidence="12 14" id="KW-0143">Chaperone</keyword>
<evidence type="ECO:0000256" key="9">
    <source>
        <dbReference type="ARBA" id="ARBA00023128"/>
    </source>
</evidence>
<comment type="similarity">
    <text evidence="2 14">Belongs to the small Tim family.</text>
</comment>
<comment type="domain">
    <text evidence="14">The twin CX3C motif contains 4 conserved Cys residues that form 2 disulfide bonds in the mitochondrial intermembrane space.</text>
</comment>
<comment type="subunit">
    <text evidence="14">Heterohexamer.</text>
</comment>
<keyword evidence="5 14" id="KW-0999">Mitochondrion inner membrane</keyword>
<comment type="function">
    <text evidence="13">Mitochondrial intermembrane chaperone that participates in the import and insertion of multi-pass transmembrane proteins into the mitochondrial inner membrane. May also be required for the transfer of beta-barrel precursors from the TOM complex to the sorting and assembly machinery (SAM complex) of the outer membrane. Acts as a chaperone-like protein that protects the hydrophobic precursors from aggregation and guide them through the mitochondrial intermembrane space.</text>
</comment>
<dbReference type="GO" id="GO:0005743">
    <property type="term" value="C:mitochondrial inner membrane"/>
    <property type="evidence" value="ECO:0007669"/>
    <property type="project" value="UniProtKB-SubCell"/>
</dbReference>
<dbReference type="GO" id="GO:0015031">
    <property type="term" value="P:protein transport"/>
    <property type="evidence" value="ECO:0007669"/>
    <property type="project" value="UniProtKB-KW"/>
</dbReference>
<reference evidence="16 17" key="1">
    <citation type="journal article" date="2023" name="BMC Biol.">
        <title>The compact genome of the sponge Oopsacas minuta (Hexactinellida) is lacking key metazoan core genes.</title>
        <authorList>
            <person name="Santini S."/>
            <person name="Schenkelaars Q."/>
            <person name="Jourda C."/>
            <person name="Duchesne M."/>
            <person name="Belahbib H."/>
            <person name="Rocher C."/>
            <person name="Selva M."/>
            <person name="Riesgo A."/>
            <person name="Vervoort M."/>
            <person name="Leys S.P."/>
            <person name="Kodjabachian L."/>
            <person name="Le Bivic A."/>
            <person name="Borchiellini C."/>
            <person name="Claverie J.M."/>
            <person name="Renard E."/>
        </authorList>
    </citation>
    <scope>NUCLEOTIDE SEQUENCE [LARGE SCALE GENOMIC DNA]</scope>
    <source>
        <strain evidence="16">SPO-2</strain>
    </source>
</reference>
<evidence type="ECO:0000256" key="11">
    <source>
        <dbReference type="ARBA" id="ARBA00023157"/>
    </source>
</evidence>
<keyword evidence="8 14" id="KW-0811">Translocation</keyword>
<comment type="subcellular location">
    <subcellularLocation>
        <location evidence="1 14">Mitochondrion inner membrane</location>
        <topology evidence="1 14">Peripheral membrane protein</topology>
        <orientation evidence="1 14">Intermembrane side</orientation>
    </subcellularLocation>
</comment>